<dbReference type="Gramene" id="TuG1812G0400004006.01.T03">
    <property type="protein sequence ID" value="TuG1812G0400004006.01.T03"/>
    <property type="gene ID" value="TuG1812G0400004006.01"/>
</dbReference>
<feature type="compositionally biased region" description="Low complexity" evidence="1">
    <location>
        <begin position="80"/>
        <end position="89"/>
    </location>
</feature>
<reference evidence="2" key="2">
    <citation type="submission" date="2018-03" db="EMBL/GenBank/DDBJ databases">
        <title>The Triticum urartu genome reveals the dynamic nature of wheat genome evolution.</title>
        <authorList>
            <person name="Ling H."/>
            <person name="Ma B."/>
            <person name="Shi X."/>
            <person name="Liu H."/>
            <person name="Dong L."/>
            <person name="Sun H."/>
            <person name="Cao Y."/>
            <person name="Gao Q."/>
            <person name="Zheng S."/>
            <person name="Li Y."/>
            <person name="Yu Y."/>
            <person name="Du H."/>
            <person name="Qi M."/>
            <person name="Li Y."/>
            <person name="Yu H."/>
            <person name="Cui Y."/>
            <person name="Wang N."/>
            <person name="Chen C."/>
            <person name="Wu H."/>
            <person name="Zhao Y."/>
            <person name="Zhang J."/>
            <person name="Li Y."/>
            <person name="Zhou W."/>
            <person name="Zhang B."/>
            <person name="Hu W."/>
            <person name="Eijk M."/>
            <person name="Tang J."/>
            <person name="Witsenboer H."/>
            <person name="Zhao S."/>
            <person name="Li Z."/>
            <person name="Zhang A."/>
            <person name="Wang D."/>
            <person name="Liang C."/>
        </authorList>
    </citation>
    <scope>NUCLEOTIDE SEQUENCE [LARGE SCALE GENOMIC DNA]</scope>
    <source>
        <strain evidence="2">cv. G1812</strain>
    </source>
</reference>
<reference evidence="2" key="3">
    <citation type="submission" date="2022-06" db="UniProtKB">
        <authorList>
            <consortium name="EnsemblPlants"/>
        </authorList>
    </citation>
    <scope>IDENTIFICATION</scope>
</reference>
<evidence type="ECO:0000256" key="1">
    <source>
        <dbReference type="SAM" id="MobiDB-lite"/>
    </source>
</evidence>
<protein>
    <submittedName>
        <fullName evidence="2">Uncharacterized protein</fullName>
    </submittedName>
</protein>
<dbReference type="Proteomes" id="UP000015106">
    <property type="component" value="Chromosome 4"/>
</dbReference>
<dbReference type="EnsemblPlants" id="TuG1812G0400004006.01.T03">
    <property type="protein sequence ID" value="TuG1812G0400004006.01.T03"/>
    <property type="gene ID" value="TuG1812G0400004006.01"/>
</dbReference>
<accession>A0A8R7Q7G2</accession>
<feature type="compositionally biased region" description="Pro residues" evidence="1">
    <location>
        <begin position="90"/>
        <end position="110"/>
    </location>
</feature>
<reference evidence="3" key="1">
    <citation type="journal article" date="2013" name="Nature">
        <title>Draft genome of the wheat A-genome progenitor Triticum urartu.</title>
        <authorList>
            <person name="Ling H.Q."/>
            <person name="Zhao S."/>
            <person name="Liu D."/>
            <person name="Wang J."/>
            <person name="Sun H."/>
            <person name="Zhang C."/>
            <person name="Fan H."/>
            <person name="Li D."/>
            <person name="Dong L."/>
            <person name="Tao Y."/>
            <person name="Gao C."/>
            <person name="Wu H."/>
            <person name="Li Y."/>
            <person name="Cui Y."/>
            <person name="Guo X."/>
            <person name="Zheng S."/>
            <person name="Wang B."/>
            <person name="Yu K."/>
            <person name="Liang Q."/>
            <person name="Yang W."/>
            <person name="Lou X."/>
            <person name="Chen J."/>
            <person name="Feng M."/>
            <person name="Jian J."/>
            <person name="Zhang X."/>
            <person name="Luo G."/>
            <person name="Jiang Y."/>
            <person name="Liu J."/>
            <person name="Wang Z."/>
            <person name="Sha Y."/>
            <person name="Zhang B."/>
            <person name="Wu H."/>
            <person name="Tang D."/>
            <person name="Shen Q."/>
            <person name="Xue P."/>
            <person name="Zou S."/>
            <person name="Wang X."/>
            <person name="Liu X."/>
            <person name="Wang F."/>
            <person name="Yang Y."/>
            <person name="An X."/>
            <person name="Dong Z."/>
            <person name="Zhang K."/>
            <person name="Zhang X."/>
            <person name="Luo M.C."/>
            <person name="Dvorak J."/>
            <person name="Tong Y."/>
            <person name="Wang J."/>
            <person name="Yang H."/>
            <person name="Li Z."/>
            <person name="Wang D."/>
            <person name="Zhang A."/>
            <person name="Wang J."/>
        </authorList>
    </citation>
    <scope>NUCLEOTIDE SEQUENCE</scope>
    <source>
        <strain evidence="3">cv. G1812</strain>
    </source>
</reference>
<feature type="region of interest" description="Disordered" evidence="1">
    <location>
        <begin position="1"/>
        <end position="132"/>
    </location>
</feature>
<dbReference type="AlphaFoldDB" id="A0A8R7Q7G2"/>
<name>A0A8R7Q7G2_TRIUA</name>
<sequence>MANHGEEGSTFFDLLSDGVLPRGRRAGASPARRRPPPHWLDAVDHEPSILQAHAAVWVAETPRPRRSSRPSRSRTPPSPASAANSQTGPRHPPPPPSAHSPTQSPRPPPAKWTSHSKGGTESGVIDYFQNLE</sequence>
<dbReference type="Gramene" id="TuG1812G0400004006.01.T01">
    <property type="protein sequence ID" value="TuG1812G0400004006.01.T01"/>
    <property type="gene ID" value="TuG1812G0400004006.01"/>
</dbReference>
<dbReference type="EnsemblPlants" id="TuG1812G0400004006.01.T01">
    <property type="protein sequence ID" value="TuG1812G0400004006.01.T01"/>
    <property type="gene ID" value="TuG1812G0400004006.01"/>
</dbReference>
<evidence type="ECO:0000313" key="2">
    <source>
        <dbReference type="EnsemblPlants" id="TuG1812G0400004006.01.T01"/>
    </source>
</evidence>
<evidence type="ECO:0000313" key="3">
    <source>
        <dbReference type="Proteomes" id="UP000015106"/>
    </source>
</evidence>
<proteinExistence type="predicted"/>
<keyword evidence="3" id="KW-1185">Reference proteome</keyword>
<organism evidence="2 3">
    <name type="scientific">Triticum urartu</name>
    <name type="common">Red wild einkorn</name>
    <name type="synonym">Crithodium urartu</name>
    <dbReference type="NCBI Taxonomy" id="4572"/>
    <lineage>
        <taxon>Eukaryota</taxon>
        <taxon>Viridiplantae</taxon>
        <taxon>Streptophyta</taxon>
        <taxon>Embryophyta</taxon>
        <taxon>Tracheophyta</taxon>
        <taxon>Spermatophyta</taxon>
        <taxon>Magnoliopsida</taxon>
        <taxon>Liliopsida</taxon>
        <taxon>Poales</taxon>
        <taxon>Poaceae</taxon>
        <taxon>BOP clade</taxon>
        <taxon>Pooideae</taxon>
        <taxon>Triticodae</taxon>
        <taxon>Triticeae</taxon>
        <taxon>Triticinae</taxon>
        <taxon>Triticum</taxon>
    </lineage>
</organism>